<dbReference type="PANTHER" id="PTHR30474:SF2">
    <property type="entry name" value="PEPTIDOGLYCAN GLYCOSYLTRANSFERASE FTSW-RELATED"/>
    <property type="match status" value="1"/>
</dbReference>
<dbReference type="Proteomes" id="UP000177979">
    <property type="component" value="Unassembled WGS sequence"/>
</dbReference>
<gene>
    <name evidence="22" type="ORF">A2703_03235</name>
</gene>
<comment type="subcellular location">
    <subcellularLocation>
        <location evidence="1">Cell membrane</location>
        <topology evidence="1">Multi-pass membrane protein</topology>
    </subcellularLocation>
</comment>
<keyword evidence="12" id="KW-0131">Cell cycle</keyword>
<evidence type="ECO:0000256" key="13">
    <source>
        <dbReference type="ARBA" id="ARBA00023316"/>
    </source>
</evidence>
<keyword evidence="5" id="KW-0328">Glycosyltransferase</keyword>
<keyword evidence="6" id="KW-0808">Transferase</keyword>
<dbReference type="InterPro" id="IPR001182">
    <property type="entry name" value="FtsW/RodA"/>
</dbReference>
<sequence length="359" mass="38997">MTSVKRTHFFALITILSVTISFIGLIAVYNASVVEAFNDFHDKYYFAKQQLAWLVLGLSAYFITSRFSSKLMKKISLPLFVFSLLMMLLVLIPGLGLRLSGARRWISLGPFRFQPSELLKTSLVVYLATWLESPKEMKKFAILLAFCLGLIMLQPDLGTAVIVATLGFGLFYLSGNKIREILLFFIALTAAAAVLIFASPYRLERLKTFLDPTSDPLGRSYHINQVLIGLGSGGISGVGLGRSRQKYAYLPEATTDSIFTIVGEELGFIGGVVLIVLLLSLSVVAFRVAADARDQHGRLLAAGVALLFSTQTFVNLASMVALVPLTGVPLPLISYGGSSLITTFAALGILASVARLQKL</sequence>
<evidence type="ECO:0000256" key="17">
    <source>
        <dbReference type="ARBA" id="ARBA00041185"/>
    </source>
</evidence>
<comment type="catalytic activity">
    <reaction evidence="20">
        <text>[GlcNAc-(1-&gt;4)-Mur2Ac(oyl-L-Ala-gamma-D-Glu-L-Lys-D-Ala-D-Ala)](n)-di-trans,octa-cis-undecaprenyl diphosphate + beta-D-GlcNAc-(1-&gt;4)-Mur2Ac(oyl-L-Ala-gamma-D-Glu-L-Lys-D-Ala-D-Ala)-di-trans,octa-cis-undecaprenyl diphosphate = [GlcNAc-(1-&gt;4)-Mur2Ac(oyl-L-Ala-gamma-D-Glu-L-Lys-D-Ala-D-Ala)](n+1)-di-trans,octa-cis-undecaprenyl diphosphate + di-trans,octa-cis-undecaprenyl diphosphate + H(+)</text>
        <dbReference type="Rhea" id="RHEA:23708"/>
        <dbReference type="Rhea" id="RHEA-COMP:9602"/>
        <dbReference type="Rhea" id="RHEA-COMP:9603"/>
        <dbReference type="ChEBI" id="CHEBI:15378"/>
        <dbReference type="ChEBI" id="CHEBI:58405"/>
        <dbReference type="ChEBI" id="CHEBI:60033"/>
        <dbReference type="ChEBI" id="CHEBI:78435"/>
        <dbReference type="EC" id="2.4.99.28"/>
    </reaction>
</comment>
<dbReference type="EC" id="2.4.99.28" evidence="19"/>
<keyword evidence="9" id="KW-0573">Peptidoglycan synthesis</keyword>
<evidence type="ECO:0000256" key="12">
    <source>
        <dbReference type="ARBA" id="ARBA00023306"/>
    </source>
</evidence>
<evidence type="ECO:0000256" key="3">
    <source>
        <dbReference type="ARBA" id="ARBA00022475"/>
    </source>
</evidence>
<reference evidence="22 23" key="1">
    <citation type="journal article" date="2016" name="Nat. Commun.">
        <title>Thousands of microbial genomes shed light on interconnected biogeochemical processes in an aquifer system.</title>
        <authorList>
            <person name="Anantharaman K."/>
            <person name="Brown C.T."/>
            <person name="Hug L.A."/>
            <person name="Sharon I."/>
            <person name="Castelle C.J."/>
            <person name="Probst A.J."/>
            <person name="Thomas B.C."/>
            <person name="Singh A."/>
            <person name="Wilkins M.J."/>
            <person name="Karaoz U."/>
            <person name="Brodie E.L."/>
            <person name="Williams K.H."/>
            <person name="Hubbard S.S."/>
            <person name="Banfield J.F."/>
        </authorList>
    </citation>
    <scope>NUCLEOTIDE SEQUENCE [LARGE SCALE GENOMIC DNA]</scope>
</reference>
<organism evidence="22 23">
    <name type="scientific">Candidatus Collierbacteria bacterium RIFCSPHIGHO2_01_FULL_50_25</name>
    <dbReference type="NCBI Taxonomy" id="1817722"/>
    <lineage>
        <taxon>Bacteria</taxon>
        <taxon>Candidatus Collieribacteriota</taxon>
    </lineage>
</organism>
<evidence type="ECO:0000256" key="10">
    <source>
        <dbReference type="ARBA" id="ARBA00022989"/>
    </source>
</evidence>
<accession>A0A1F5EWL9</accession>
<evidence type="ECO:0000256" key="1">
    <source>
        <dbReference type="ARBA" id="ARBA00004651"/>
    </source>
</evidence>
<dbReference type="GO" id="GO:0005886">
    <property type="term" value="C:plasma membrane"/>
    <property type="evidence" value="ECO:0007669"/>
    <property type="project" value="UniProtKB-SubCell"/>
</dbReference>
<evidence type="ECO:0000313" key="22">
    <source>
        <dbReference type="EMBL" id="OGD71775.1"/>
    </source>
</evidence>
<evidence type="ECO:0000256" key="19">
    <source>
        <dbReference type="ARBA" id="ARBA00044770"/>
    </source>
</evidence>
<comment type="caution">
    <text evidence="22">The sequence shown here is derived from an EMBL/GenBank/DDBJ whole genome shotgun (WGS) entry which is preliminary data.</text>
</comment>
<dbReference type="GO" id="GO:0009252">
    <property type="term" value="P:peptidoglycan biosynthetic process"/>
    <property type="evidence" value="ECO:0007669"/>
    <property type="project" value="UniProtKB-KW"/>
</dbReference>
<feature type="transmembrane region" description="Helical" evidence="21">
    <location>
        <begin position="300"/>
        <end position="326"/>
    </location>
</feature>
<dbReference type="STRING" id="1817722.A2703_03235"/>
<evidence type="ECO:0000256" key="2">
    <source>
        <dbReference type="ARBA" id="ARBA00004752"/>
    </source>
</evidence>
<keyword evidence="10 21" id="KW-1133">Transmembrane helix</keyword>
<feature type="transmembrane region" description="Helical" evidence="21">
    <location>
        <begin position="332"/>
        <end position="354"/>
    </location>
</feature>
<feature type="transmembrane region" description="Helical" evidence="21">
    <location>
        <begin position="180"/>
        <end position="201"/>
    </location>
</feature>
<evidence type="ECO:0000256" key="16">
    <source>
        <dbReference type="ARBA" id="ARBA00038053"/>
    </source>
</evidence>
<proteinExistence type="inferred from homology"/>
<evidence type="ECO:0000256" key="14">
    <source>
        <dbReference type="ARBA" id="ARBA00032370"/>
    </source>
</evidence>
<dbReference type="NCBIfam" id="TIGR02614">
    <property type="entry name" value="ftsW"/>
    <property type="match status" value="1"/>
</dbReference>
<dbReference type="PANTHER" id="PTHR30474">
    <property type="entry name" value="CELL CYCLE PROTEIN"/>
    <property type="match status" value="1"/>
</dbReference>
<dbReference type="AlphaFoldDB" id="A0A1F5EWL9"/>
<evidence type="ECO:0000256" key="20">
    <source>
        <dbReference type="ARBA" id="ARBA00049902"/>
    </source>
</evidence>
<evidence type="ECO:0000256" key="7">
    <source>
        <dbReference type="ARBA" id="ARBA00022692"/>
    </source>
</evidence>
<dbReference type="EMBL" id="MFAG01000023">
    <property type="protein sequence ID" value="OGD71775.1"/>
    <property type="molecule type" value="Genomic_DNA"/>
</dbReference>
<feature type="transmembrane region" description="Helical" evidence="21">
    <location>
        <begin position="266"/>
        <end position="288"/>
    </location>
</feature>
<evidence type="ECO:0000256" key="11">
    <source>
        <dbReference type="ARBA" id="ARBA00023136"/>
    </source>
</evidence>
<keyword evidence="3" id="KW-1003">Cell membrane</keyword>
<feature type="transmembrane region" description="Helical" evidence="21">
    <location>
        <begin position="44"/>
        <end position="63"/>
    </location>
</feature>
<evidence type="ECO:0000313" key="23">
    <source>
        <dbReference type="Proteomes" id="UP000177979"/>
    </source>
</evidence>
<comment type="pathway">
    <text evidence="2">Cell wall biogenesis; peptidoglycan biosynthesis.</text>
</comment>
<feature type="transmembrane region" description="Helical" evidence="21">
    <location>
        <begin position="140"/>
        <end position="173"/>
    </location>
</feature>
<evidence type="ECO:0000256" key="4">
    <source>
        <dbReference type="ARBA" id="ARBA00022618"/>
    </source>
</evidence>
<feature type="transmembrane region" description="Helical" evidence="21">
    <location>
        <begin position="75"/>
        <end position="95"/>
    </location>
</feature>
<keyword evidence="4 22" id="KW-0132">Cell division</keyword>
<keyword evidence="8" id="KW-0133">Cell shape</keyword>
<evidence type="ECO:0000256" key="21">
    <source>
        <dbReference type="SAM" id="Phobius"/>
    </source>
</evidence>
<evidence type="ECO:0000256" key="5">
    <source>
        <dbReference type="ARBA" id="ARBA00022676"/>
    </source>
</evidence>
<dbReference type="Pfam" id="PF01098">
    <property type="entry name" value="FTSW_RODA_SPOVE"/>
    <property type="match status" value="1"/>
</dbReference>
<protein>
    <recommendedName>
        <fullName evidence="17">Probable peptidoglycan glycosyltransferase FtsW</fullName>
        <ecNumber evidence="19">2.4.99.28</ecNumber>
    </recommendedName>
    <alternativeName>
        <fullName evidence="18">Cell division protein FtsW</fullName>
    </alternativeName>
    <alternativeName>
        <fullName evidence="15">Cell wall polymerase</fullName>
    </alternativeName>
    <alternativeName>
        <fullName evidence="14">Peptidoglycan polymerase</fullName>
    </alternativeName>
</protein>
<comment type="similarity">
    <text evidence="16">Belongs to the SEDS family. FtsW subfamily.</text>
</comment>
<evidence type="ECO:0000256" key="18">
    <source>
        <dbReference type="ARBA" id="ARBA00041418"/>
    </source>
</evidence>
<dbReference type="InterPro" id="IPR013437">
    <property type="entry name" value="FtsW"/>
</dbReference>
<name>A0A1F5EWL9_9BACT</name>
<dbReference type="GO" id="GO:0032153">
    <property type="term" value="C:cell division site"/>
    <property type="evidence" value="ECO:0007669"/>
    <property type="project" value="TreeGrafter"/>
</dbReference>
<dbReference type="GO" id="GO:0008360">
    <property type="term" value="P:regulation of cell shape"/>
    <property type="evidence" value="ECO:0007669"/>
    <property type="project" value="UniProtKB-KW"/>
</dbReference>
<dbReference type="GO" id="GO:0008955">
    <property type="term" value="F:peptidoglycan glycosyltransferase activity"/>
    <property type="evidence" value="ECO:0007669"/>
    <property type="project" value="UniProtKB-EC"/>
</dbReference>
<keyword evidence="11 21" id="KW-0472">Membrane</keyword>
<keyword evidence="7 21" id="KW-0812">Transmembrane</keyword>
<dbReference type="GO" id="GO:0015648">
    <property type="term" value="F:lipid-linked peptidoglycan transporter activity"/>
    <property type="evidence" value="ECO:0007669"/>
    <property type="project" value="TreeGrafter"/>
</dbReference>
<dbReference type="GO" id="GO:0071555">
    <property type="term" value="P:cell wall organization"/>
    <property type="evidence" value="ECO:0007669"/>
    <property type="project" value="UniProtKB-KW"/>
</dbReference>
<evidence type="ECO:0000256" key="9">
    <source>
        <dbReference type="ARBA" id="ARBA00022984"/>
    </source>
</evidence>
<keyword evidence="13" id="KW-0961">Cell wall biogenesis/degradation</keyword>
<feature type="transmembrane region" description="Helical" evidence="21">
    <location>
        <begin position="9"/>
        <end position="32"/>
    </location>
</feature>
<evidence type="ECO:0000256" key="15">
    <source>
        <dbReference type="ARBA" id="ARBA00033270"/>
    </source>
</evidence>
<dbReference type="GO" id="GO:0051301">
    <property type="term" value="P:cell division"/>
    <property type="evidence" value="ECO:0007669"/>
    <property type="project" value="UniProtKB-KW"/>
</dbReference>
<evidence type="ECO:0000256" key="6">
    <source>
        <dbReference type="ARBA" id="ARBA00022679"/>
    </source>
</evidence>
<evidence type="ECO:0000256" key="8">
    <source>
        <dbReference type="ARBA" id="ARBA00022960"/>
    </source>
</evidence>